<feature type="domain" description="Luciferase-like" evidence="1">
    <location>
        <begin position="7"/>
        <end position="260"/>
    </location>
</feature>
<evidence type="ECO:0000313" key="3">
    <source>
        <dbReference type="Proteomes" id="UP000182375"/>
    </source>
</evidence>
<sequence length="346" mass="37212">MRKRLGLLSFGHHQHTPGSQAGGATEALTQHIDIAVGAERLGFDGAWVRVHHYQRQFASPWALLAATAARTRRMELGTAVIDMRYENPLMMAELAAAADLISGGRLQLGLSRGSQEPALRGYEAFGHHPGPTDDSRAGDMARAHTERFRAAIAGAPMAMSDPAETGATVPLSIEPRSGTLPQRIWWGSATRQSAQWTGEQGMHLLSSTLLSEDTGVPFAQLQTEQIELFRDAWHRAGHPGTPRVAVVRSILPIVSDRDRALFGAAAAQGSREHVGVLGGAVSRFGKSFIGEPDTVVEALSKDEAVRTADTLLVTIPNLLGSDENLRILENIAEHIAPAALGWSRSR</sequence>
<gene>
    <name evidence="2" type="ORF">SAMN04490357_6247</name>
</gene>
<dbReference type="InterPro" id="IPR036661">
    <property type="entry name" value="Luciferase-like_sf"/>
</dbReference>
<keyword evidence="2" id="KW-0503">Monooxygenase</keyword>
<dbReference type="InterPro" id="IPR011251">
    <property type="entry name" value="Luciferase-like_dom"/>
</dbReference>
<dbReference type="InterPro" id="IPR050766">
    <property type="entry name" value="Bact_Lucif_Oxidored"/>
</dbReference>
<dbReference type="STRING" id="67331.SAMN04490357_6247"/>
<dbReference type="GO" id="GO:0016705">
    <property type="term" value="F:oxidoreductase activity, acting on paired donors, with incorporation or reduction of molecular oxygen"/>
    <property type="evidence" value="ECO:0007669"/>
    <property type="project" value="InterPro"/>
</dbReference>
<dbReference type="CDD" id="cd00347">
    <property type="entry name" value="Flavin_utilizing_monoxygenases"/>
    <property type="match status" value="1"/>
</dbReference>
<evidence type="ECO:0000313" key="2">
    <source>
        <dbReference type="EMBL" id="SED90060.1"/>
    </source>
</evidence>
<proteinExistence type="predicted"/>
<dbReference type="Pfam" id="PF00296">
    <property type="entry name" value="Bac_luciferase"/>
    <property type="match status" value="1"/>
</dbReference>
<keyword evidence="2" id="KW-0560">Oxidoreductase</keyword>
<evidence type="ECO:0000259" key="1">
    <source>
        <dbReference type="Pfam" id="PF00296"/>
    </source>
</evidence>
<dbReference type="RefSeq" id="WP_074994211.1">
    <property type="nucleotide sequence ID" value="NZ_FNTD01000004.1"/>
</dbReference>
<name>A0A1H5EGA8_9ACTN</name>
<dbReference type="PANTHER" id="PTHR30137:SF15">
    <property type="entry name" value="BLL6902 PROTEIN"/>
    <property type="match status" value="1"/>
</dbReference>
<dbReference type="EMBL" id="FNTD01000004">
    <property type="protein sequence ID" value="SED90060.1"/>
    <property type="molecule type" value="Genomic_DNA"/>
</dbReference>
<dbReference type="GO" id="GO:0004497">
    <property type="term" value="F:monooxygenase activity"/>
    <property type="evidence" value="ECO:0007669"/>
    <property type="project" value="UniProtKB-KW"/>
</dbReference>
<dbReference type="AlphaFoldDB" id="A0A1H5EGA8"/>
<dbReference type="SUPFAM" id="SSF51679">
    <property type="entry name" value="Bacterial luciferase-like"/>
    <property type="match status" value="1"/>
</dbReference>
<dbReference type="PANTHER" id="PTHR30137">
    <property type="entry name" value="LUCIFERASE-LIKE MONOOXYGENASE"/>
    <property type="match status" value="1"/>
</dbReference>
<protein>
    <submittedName>
        <fullName evidence="2">Flavin-dependent oxidoreductase, luciferase family (Includes alkanesulfonate monooxygenase SsuD and methylene tetrahydromethanopterin reductase)</fullName>
    </submittedName>
</protein>
<reference evidence="2 3" key="1">
    <citation type="submission" date="2016-10" db="EMBL/GenBank/DDBJ databases">
        <authorList>
            <person name="de Groot N.N."/>
        </authorList>
    </citation>
    <scope>NUCLEOTIDE SEQUENCE [LARGE SCALE GENOMIC DNA]</scope>
    <source>
        <strain evidence="2 3">DSM 40306</strain>
    </source>
</reference>
<dbReference type="GO" id="GO:0005829">
    <property type="term" value="C:cytosol"/>
    <property type="evidence" value="ECO:0007669"/>
    <property type="project" value="TreeGrafter"/>
</dbReference>
<dbReference type="Gene3D" id="3.20.20.30">
    <property type="entry name" value="Luciferase-like domain"/>
    <property type="match status" value="1"/>
</dbReference>
<accession>A0A1H5EGA8</accession>
<organism evidence="2 3">
    <name type="scientific">Streptomyces misionensis</name>
    <dbReference type="NCBI Taxonomy" id="67331"/>
    <lineage>
        <taxon>Bacteria</taxon>
        <taxon>Bacillati</taxon>
        <taxon>Actinomycetota</taxon>
        <taxon>Actinomycetes</taxon>
        <taxon>Kitasatosporales</taxon>
        <taxon>Streptomycetaceae</taxon>
        <taxon>Streptomyces</taxon>
    </lineage>
</organism>
<dbReference type="GeneID" id="95515294"/>
<dbReference type="Proteomes" id="UP000182375">
    <property type="component" value="Unassembled WGS sequence"/>
</dbReference>